<organism evidence="1 2">
    <name type="scientific">Penicillium desertorum</name>
    <dbReference type="NCBI Taxonomy" id="1303715"/>
    <lineage>
        <taxon>Eukaryota</taxon>
        <taxon>Fungi</taxon>
        <taxon>Dikarya</taxon>
        <taxon>Ascomycota</taxon>
        <taxon>Pezizomycotina</taxon>
        <taxon>Eurotiomycetes</taxon>
        <taxon>Eurotiomycetidae</taxon>
        <taxon>Eurotiales</taxon>
        <taxon>Aspergillaceae</taxon>
        <taxon>Penicillium</taxon>
    </lineage>
</organism>
<dbReference type="Proteomes" id="UP001147760">
    <property type="component" value="Unassembled WGS sequence"/>
</dbReference>
<keyword evidence="2" id="KW-1185">Reference proteome</keyword>
<reference evidence="1" key="2">
    <citation type="journal article" date="2023" name="IMA Fungus">
        <title>Comparative genomic study of the Penicillium genus elucidates a diverse pangenome and 15 lateral gene transfer events.</title>
        <authorList>
            <person name="Petersen C."/>
            <person name="Sorensen T."/>
            <person name="Nielsen M.R."/>
            <person name="Sondergaard T.E."/>
            <person name="Sorensen J.L."/>
            <person name="Fitzpatrick D.A."/>
            <person name="Frisvad J.C."/>
            <person name="Nielsen K.L."/>
        </authorList>
    </citation>
    <scope>NUCLEOTIDE SEQUENCE</scope>
    <source>
        <strain evidence="1">IBT 17660</strain>
    </source>
</reference>
<evidence type="ECO:0000313" key="2">
    <source>
        <dbReference type="Proteomes" id="UP001147760"/>
    </source>
</evidence>
<proteinExistence type="predicted"/>
<reference evidence="1" key="1">
    <citation type="submission" date="2022-12" db="EMBL/GenBank/DDBJ databases">
        <authorList>
            <person name="Petersen C."/>
        </authorList>
    </citation>
    <scope>NUCLEOTIDE SEQUENCE</scope>
    <source>
        <strain evidence="1">IBT 17660</strain>
    </source>
</reference>
<dbReference type="PANTHER" id="PTHR21310">
    <property type="entry name" value="AMINOGLYCOSIDE PHOSPHOTRANSFERASE-RELATED-RELATED"/>
    <property type="match status" value="1"/>
</dbReference>
<dbReference type="InterPro" id="IPR051678">
    <property type="entry name" value="AGP_Transferase"/>
</dbReference>
<dbReference type="AlphaFoldDB" id="A0A9W9WN99"/>
<sequence length="260" mass="29841">MKIGHDIDIGHIHTLEYIEHHAPRVPIPDIHGVLQQPNSNRIFVLMSRAPGEPLDSKWKFLGENEKSSIREQLDTIVGYFRFLPAPVSDETRAVLGGGSPRRCKDARRQVRVAQGCISNEREFNEFPISHPHRAQTGNISMIKSYLEDDHKDFLAHGDFHPRNMKVLARLKDPVADGALPKDSLYPTDDTVNKSTTPVTITEILDWEMCGWYPEYWEYVKALNTITPGSDLDDWWAYLPEKIGIWPREHAIDLMLSRWHG</sequence>
<protein>
    <recommendedName>
        <fullName evidence="3">Aminoglycoside phosphotransferase domain-containing protein</fullName>
    </recommendedName>
</protein>
<evidence type="ECO:0000313" key="1">
    <source>
        <dbReference type="EMBL" id="KAJ5470629.1"/>
    </source>
</evidence>
<comment type="caution">
    <text evidence="1">The sequence shown here is derived from an EMBL/GenBank/DDBJ whole genome shotgun (WGS) entry which is preliminary data.</text>
</comment>
<dbReference type="PANTHER" id="PTHR21310:SF58">
    <property type="entry name" value="AMINOGLYCOSIDE PHOSPHOTRANSFERASE DOMAIN-CONTAINING PROTEIN"/>
    <property type="match status" value="1"/>
</dbReference>
<gene>
    <name evidence="1" type="ORF">N7530_007986</name>
</gene>
<dbReference type="OrthoDB" id="4364443at2759"/>
<dbReference type="EMBL" id="JAPWDO010000005">
    <property type="protein sequence ID" value="KAJ5470629.1"/>
    <property type="molecule type" value="Genomic_DNA"/>
</dbReference>
<name>A0A9W9WN99_9EURO</name>
<accession>A0A9W9WN99</accession>
<dbReference type="SUPFAM" id="SSF56112">
    <property type="entry name" value="Protein kinase-like (PK-like)"/>
    <property type="match status" value="1"/>
</dbReference>
<dbReference type="InterPro" id="IPR011009">
    <property type="entry name" value="Kinase-like_dom_sf"/>
</dbReference>
<evidence type="ECO:0008006" key="3">
    <source>
        <dbReference type="Google" id="ProtNLM"/>
    </source>
</evidence>